<accession>A0A545UM98</accession>
<organism evidence="1 2">
    <name type="scientific">Cordyceps javanica</name>
    <dbReference type="NCBI Taxonomy" id="43265"/>
    <lineage>
        <taxon>Eukaryota</taxon>
        <taxon>Fungi</taxon>
        <taxon>Dikarya</taxon>
        <taxon>Ascomycota</taxon>
        <taxon>Pezizomycotina</taxon>
        <taxon>Sordariomycetes</taxon>
        <taxon>Hypocreomycetidae</taxon>
        <taxon>Hypocreales</taxon>
        <taxon>Cordycipitaceae</taxon>
        <taxon>Cordyceps</taxon>
    </lineage>
</organism>
<comment type="caution">
    <text evidence="1">The sequence shown here is derived from an EMBL/GenBank/DDBJ whole genome shotgun (WGS) entry which is preliminary data.</text>
</comment>
<proteinExistence type="predicted"/>
<dbReference type="Proteomes" id="UP000315783">
    <property type="component" value="Unassembled WGS sequence"/>
</dbReference>
<evidence type="ECO:0000313" key="2">
    <source>
        <dbReference type="Proteomes" id="UP000315783"/>
    </source>
</evidence>
<sequence>MRAAAWRRCLEIYGPGVVTSIIPFGMRRRFRHLVLSATRFGRLRYTLAQHAEFRHRGLFHAVILKADSGHCGRGTRHGVETIPASHPLQPRPTRAKQGLGNASISGHEFLSASVTGLANQYLCTEVHEFRSWLLMTSHPAQRQTSRLSRRRGLRYPNKFYLFKVEAFLSTLTQLWPKTARSGSIFLDR</sequence>
<keyword evidence="2" id="KW-1185">Reference proteome</keyword>
<protein>
    <submittedName>
        <fullName evidence="1">Uncharacterized protein</fullName>
    </submittedName>
</protein>
<dbReference type="EMBL" id="SPUK01000025">
    <property type="protein sequence ID" value="TQV90577.1"/>
    <property type="molecule type" value="Genomic_DNA"/>
</dbReference>
<evidence type="ECO:0000313" key="1">
    <source>
        <dbReference type="EMBL" id="TQV90577.1"/>
    </source>
</evidence>
<name>A0A545UM98_9HYPO</name>
<gene>
    <name evidence="1" type="ORF">IF1G_10729</name>
</gene>
<reference evidence="1 2" key="1">
    <citation type="journal article" date="2019" name="Appl. Microbiol. Biotechnol.">
        <title>Genome sequence of Isaria javanica and comparative genome analysis insights into family S53 peptidase evolution in fungal entomopathogens.</title>
        <authorList>
            <person name="Lin R."/>
            <person name="Zhang X."/>
            <person name="Xin B."/>
            <person name="Zou M."/>
            <person name="Gao Y."/>
            <person name="Qin F."/>
            <person name="Hu Q."/>
            <person name="Xie B."/>
            <person name="Cheng X."/>
        </authorList>
    </citation>
    <scope>NUCLEOTIDE SEQUENCE [LARGE SCALE GENOMIC DNA]</scope>
    <source>
        <strain evidence="1 2">IJ1G</strain>
    </source>
</reference>
<dbReference type="AlphaFoldDB" id="A0A545UM98"/>